<dbReference type="NCBIfam" id="TIGR04370">
    <property type="entry name" value="glyco_rpt_poly"/>
    <property type="match status" value="1"/>
</dbReference>
<keyword evidence="1" id="KW-0812">Transmembrane</keyword>
<keyword evidence="1" id="KW-1133">Transmembrane helix</keyword>
<feature type="transmembrane region" description="Helical" evidence="1">
    <location>
        <begin position="68"/>
        <end position="90"/>
    </location>
</feature>
<feature type="transmembrane region" description="Helical" evidence="1">
    <location>
        <begin position="206"/>
        <end position="222"/>
    </location>
</feature>
<feature type="transmembrane region" description="Helical" evidence="1">
    <location>
        <begin position="345"/>
        <end position="370"/>
    </location>
</feature>
<dbReference type="RefSeq" id="WP_059246983.1">
    <property type="nucleotide sequence ID" value="NZ_CACRXQ010000010.1"/>
</dbReference>
<gene>
    <name evidence="2" type="primary">wzy</name>
</gene>
<keyword evidence="1" id="KW-0472">Membrane</keyword>
<dbReference type="AlphaFoldDB" id="A0A097J9B2"/>
<sequence length="432" mass="50315">MAIFIIILILSSLVFWLFKEFKRYGVSLIFMVIIWSIVIYCLAPIALILSYNDVASPRFLSNIYDVDYLAPVFVVFIFFVSMYLGTLAIVGKKFKIEMDFSATQTRKTSLIVFVIGVLSLLFFIQSYGGLQYVLSNMSQIRSGTDDNKNYLAAFVASFSKYINLSFLIMLAFIFYNKKVKKIDYLIFLVITVFTLFSIYLSAGREAGVAFLISILVVYLSVYKKIPVLATSIFSFLAFMYILFGKTFLFALNNENFDKDDFFENDFWKTLYDSYNIIVSEFSHQYLSLINFMQYEYNFRYFGDYIYWVFKPFKLLGFDIPDSISYFNTYIVYGVWDSEIPPGAVAFGYIQLGIVGVIFHGFILGMFFRFFDIMFRAKNQENPILLGFYSFIVTSFTYMLSNSDPALFLQNRIPNILFLILLLCFFKTKIVRK</sequence>
<organism evidence="2">
    <name type="scientific">Acinetobacter baumannii</name>
    <dbReference type="NCBI Taxonomy" id="470"/>
    <lineage>
        <taxon>Bacteria</taxon>
        <taxon>Pseudomonadati</taxon>
        <taxon>Pseudomonadota</taxon>
        <taxon>Gammaproteobacteria</taxon>
        <taxon>Moraxellales</taxon>
        <taxon>Moraxellaceae</taxon>
        <taxon>Acinetobacter</taxon>
        <taxon>Acinetobacter calcoaceticus/baumannii complex</taxon>
    </lineage>
</organism>
<feature type="transmembrane region" description="Helical" evidence="1">
    <location>
        <begin position="406"/>
        <end position="425"/>
    </location>
</feature>
<evidence type="ECO:0000313" key="2">
    <source>
        <dbReference type="EMBL" id="AIT75781.1"/>
    </source>
</evidence>
<feature type="transmembrane region" description="Helical" evidence="1">
    <location>
        <begin position="382"/>
        <end position="400"/>
    </location>
</feature>
<name>A0A097J9B2_ACIBA</name>
<reference evidence="2" key="1">
    <citation type="submission" date="2014-10" db="EMBL/GenBank/DDBJ databases">
        <authorList>
            <person name="Kenyon J.J."/>
            <person name="Hamidian M."/>
            <person name="Holt K.E."/>
            <person name="Pickard D."/>
            <person name="Dougan G."/>
            <person name="Hall R.M."/>
        </authorList>
    </citation>
    <scope>NUCLEOTIDE SEQUENCE</scope>
    <source>
        <strain evidence="2">G7</strain>
    </source>
</reference>
<feature type="transmembrane region" description="Helical" evidence="1">
    <location>
        <begin position="229"/>
        <end position="251"/>
    </location>
</feature>
<evidence type="ECO:0000256" key="1">
    <source>
        <dbReference type="SAM" id="Phobius"/>
    </source>
</evidence>
<protein>
    <submittedName>
        <fullName evidence="2">Wzy</fullName>
    </submittedName>
</protein>
<feature type="transmembrane region" description="Helical" evidence="1">
    <location>
        <begin position="182"/>
        <end position="200"/>
    </location>
</feature>
<feature type="transmembrane region" description="Helical" evidence="1">
    <location>
        <begin position="6"/>
        <end position="21"/>
    </location>
</feature>
<feature type="transmembrane region" description="Helical" evidence="1">
    <location>
        <begin position="150"/>
        <end position="175"/>
    </location>
</feature>
<feature type="transmembrane region" description="Helical" evidence="1">
    <location>
        <begin position="110"/>
        <end position="130"/>
    </location>
</feature>
<accession>A0A097J9B2</accession>
<proteinExistence type="predicted"/>
<dbReference type="EMBL" id="KC118541">
    <property type="protein sequence ID" value="AIT75781.1"/>
    <property type="molecule type" value="Genomic_DNA"/>
</dbReference>
<feature type="transmembrane region" description="Helical" evidence="1">
    <location>
        <begin position="28"/>
        <end position="48"/>
    </location>
</feature>